<evidence type="ECO:0000256" key="2">
    <source>
        <dbReference type="SAM" id="MobiDB-lite"/>
    </source>
</evidence>
<name>A0A915EUW4_9BILA</name>
<accession>A0A915EUW4</accession>
<sequence>MEKTVYTSKPSQTSKMLAKMSTCSAWTTRTECPKGLPGIPGHPGTAGIPGKAGRKGPKGPTGAAGDPGEQGYPGVPGDLGRILMGAFEGGQGPPGPPGINGKKGSCDHCEKDGGHITNGGGYPQEVEVERQPIMIMPSAALEKSSNTPSKHDLKTQATPIKVYGSKTFKARNAGTPYLRRRSQSH</sequence>
<feature type="compositionally biased region" description="Low complexity" evidence="2">
    <location>
        <begin position="58"/>
        <end position="67"/>
    </location>
</feature>
<dbReference type="PANTHER" id="PTHR24637">
    <property type="entry name" value="COLLAGEN"/>
    <property type="match status" value="1"/>
</dbReference>
<dbReference type="Proteomes" id="UP000887574">
    <property type="component" value="Unplaced"/>
</dbReference>
<dbReference type="Pfam" id="PF01391">
    <property type="entry name" value="Collagen"/>
    <property type="match status" value="1"/>
</dbReference>
<dbReference type="PANTHER" id="PTHR24637:SF421">
    <property type="entry name" value="CUTICLE COLLAGEN DPY-2"/>
    <property type="match status" value="1"/>
</dbReference>
<evidence type="ECO:0000313" key="4">
    <source>
        <dbReference type="WBParaSite" id="jg9776"/>
    </source>
</evidence>
<feature type="compositionally biased region" description="Basic and acidic residues" evidence="2">
    <location>
        <begin position="104"/>
        <end position="114"/>
    </location>
</feature>
<keyword evidence="3" id="KW-1185">Reference proteome</keyword>
<feature type="region of interest" description="Disordered" evidence="2">
    <location>
        <begin position="140"/>
        <end position="159"/>
    </location>
</feature>
<dbReference type="AlphaFoldDB" id="A0A915EUW4"/>
<dbReference type="WBParaSite" id="jg9776">
    <property type="protein sequence ID" value="jg9776"/>
    <property type="gene ID" value="jg9776"/>
</dbReference>
<reference evidence="4" key="1">
    <citation type="submission" date="2022-11" db="UniProtKB">
        <authorList>
            <consortium name="WormBaseParasite"/>
        </authorList>
    </citation>
    <scope>IDENTIFICATION</scope>
</reference>
<keyword evidence="1" id="KW-0677">Repeat</keyword>
<organism evidence="3 4">
    <name type="scientific">Ditylenchus dipsaci</name>
    <dbReference type="NCBI Taxonomy" id="166011"/>
    <lineage>
        <taxon>Eukaryota</taxon>
        <taxon>Metazoa</taxon>
        <taxon>Ecdysozoa</taxon>
        <taxon>Nematoda</taxon>
        <taxon>Chromadorea</taxon>
        <taxon>Rhabditida</taxon>
        <taxon>Tylenchina</taxon>
        <taxon>Tylenchomorpha</taxon>
        <taxon>Sphaerularioidea</taxon>
        <taxon>Anguinidae</taxon>
        <taxon>Anguininae</taxon>
        <taxon>Ditylenchus</taxon>
    </lineage>
</organism>
<evidence type="ECO:0000256" key="1">
    <source>
        <dbReference type="ARBA" id="ARBA00022737"/>
    </source>
</evidence>
<proteinExistence type="predicted"/>
<evidence type="ECO:0000313" key="3">
    <source>
        <dbReference type="Proteomes" id="UP000887574"/>
    </source>
</evidence>
<protein>
    <submittedName>
        <fullName evidence="4">Collagen triple helix repeat protein</fullName>
    </submittedName>
</protein>
<dbReference type="InterPro" id="IPR008160">
    <property type="entry name" value="Collagen"/>
</dbReference>
<feature type="region of interest" description="Disordered" evidence="2">
    <location>
        <begin position="34"/>
        <end position="123"/>
    </location>
</feature>